<dbReference type="Gene3D" id="3.40.50.12780">
    <property type="entry name" value="N-terminal domain of ligase-like"/>
    <property type="match status" value="1"/>
</dbReference>
<feature type="domain" description="AMP-dependent synthetase/ligase" evidence="1">
    <location>
        <begin position="86"/>
        <end position="211"/>
    </location>
</feature>
<keyword evidence="3" id="KW-1185">Reference proteome</keyword>
<dbReference type="OrthoDB" id="9787658at2"/>
<dbReference type="GO" id="GO:0016874">
    <property type="term" value="F:ligase activity"/>
    <property type="evidence" value="ECO:0007669"/>
    <property type="project" value="UniProtKB-KW"/>
</dbReference>
<dbReference type="InterPro" id="IPR045851">
    <property type="entry name" value="AMP-bd_C_sf"/>
</dbReference>
<evidence type="ECO:0000313" key="2">
    <source>
        <dbReference type="EMBL" id="RZQ61177.1"/>
    </source>
</evidence>
<dbReference type="SUPFAM" id="SSF56801">
    <property type="entry name" value="Acetyl-CoA synthetase-like"/>
    <property type="match status" value="1"/>
</dbReference>
<dbReference type="Pfam" id="PF00501">
    <property type="entry name" value="AMP-binding"/>
    <property type="match status" value="1"/>
</dbReference>
<name>A0A4Q7J2N6_9PSEU</name>
<dbReference type="AlphaFoldDB" id="A0A4Q7J2N6"/>
<dbReference type="EMBL" id="SFCC01000013">
    <property type="protein sequence ID" value="RZQ61177.1"/>
    <property type="molecule type" value="Genomic_DNA"/>
</dbReference>
<dbReference type="Gene3D" id="3.30.300.30">
    <property type="match status" value="1"/>
</dbReference>
<evidence type="ECO:0000259" key="1">
    <source>
        <dbReference type="Pfam" id="PF00501"/>
    </source>
</evidence>
<organism evidence="2 3">
    <name type="scientific">Amycolatopsis suaedae</name>
    <dbReference type="NCBI Taxonomy" id="2510978"/>
    <lineage>
        <taxon>Bacteria</taxon>
        <taxon>Bacillati</taxon>
        <taxon>Actinomycetota</taxon>
        <taxon>Actinomycetes</taxon>
        <taxon>Pseudonocardiales</taxon>
        <taxon>Pseudonocardiaceae</taxon>
        <taxon>Amycolatopsis</taxon>
    </lineage>
</organism>
<evidence type="ECO:0000313" key="3">
    <source>
        <dbReference type="Proteomes" id="UP000292003"/>
    </source>
</evidence>
<accession>A0A4Q7J2N6</accession>
<protein>
    <submittedName>
        <fullName evidence="2">Long-chain fatty acid--CoA ligase</fullName>
    </submittedName>
</protein>
<gene>
    <name evidence="2" type="ORF">EWH70_25185</name>
</gene>
<dbReference type="InterPro" id="IPR042099">
    <property type="entry name" value="ANL_N_sf"/>
</dbReference>
<dbReference type="InterPro" id="IPR000873">
    <property type="entry name" value="AMP-dep_synth/lig_dom"/>
</dbReference>
<keyword evidence="2" id="KW-0436">Ligase</keyword>
<proteinExistence type="predicted"/>
<dbReference type="RefSeq" id="WP_130477991.1">
    <property type="nucleotide sequence ID" value="NZ_SFCC01000013.1"/>
</dbReference>
<dbReference type="Proteomes" id="UP000292003">
    <property type="component" value="Unassembled WGS sequence"/>
</dbReference>
<reference evidence="2 3" key="1">
    <citation type="submission" date="2019-02" db="EMBL/GenBank/DDBJ databases">
        <title>Draft genome sequence of Amycolatopsis sp. 8-3EHSu isolated from roots of Suaeda maritima.</title>
        <authorList>
            <person name="Duangmal K."/>
            <person name="Chantavorakit T."/>
        </authorList>
    </citation>
    <scope>NUCLEOTIDE SEQUENCE [LARGE SCALE GENOMIC DNA]</scope>
    <source>
        <strain evidence="2 3">8-3EHSu</strain>
    </source>
</reference>
<comment type="caution">
    <text evidence="2">The sequence shown here is derived from an EMBL/GenBank/DDBJ whole genome shotgun (WGS) entry which is preliminary data.</text>
</comment>
<sequence length="370" mass="40815">MTEAYAEREPRRLLEGGLSAPETVDASWHVRWDRLGPSEGERLCRDLLPEQIDFSTSGTTGPSRTWRRLAHRVWDEAGMLAGFVADDVPGAVVSFVPPAHLFGALTSVLVPAHLGVPVWYRPAFVGAMPRVGRSRVVVMATPWIFQLLLQHLDWVRGFERITVLYGGAMLPATAGRFLREAGPRRARIVEVLGSTEAGGVGVRTWREGEPPPWNLFPDVEFAEKSTVDEVVPLVVRSPRLAFRPGEAPPPVWEADDRVTHLPDGRFLLVGRGGRLVKVNGRRINLDEAEYTLRSVLDCEDLALVPVHDERIGEHVELLLVPAAGTGVADLDLAAAFARLGVRPKKLHVVSRIERSALGKLRHDQVEVVTT</sequence>